<dbReference type="Proteomes" id="UP001159363">
    <property type="component" value="Chromosome 6"/>
</dbReference>
<evidence type="ECO:0000313" key="3">
    <source>
        <dbReference type="Proteomes" id="UP001159363"/>
    </source>
</evidence>
<comment type="caution">
    <text evidence="2">The sequence shown here is derived from an EMBL/GenBank/DDBJ whole genome shotgun (WGS) entry which is preliminary data.</text>
</comment>
<sequence length="152" mass="16106">MSDVDHGMLQALTGIRLVEKLERIGLETIMATTASSMPPLTLQGALYSRHALKSPMAQLTSLKTAFTVHPRKKEPEKQSPAAELPLGVPGRPGCGALERGPLVGGRKQRGTSSMVRPDLGTVGGPSKRPRVEEQSTLGTISSLLFGRKGGLL</sequence>
<dbReference type="EMBL" id="JARBHB010000007">
    <property type="protein sequence ID" value="KAJ8879780.1"/>
    <property type="molecule type" value="Genomic_DNA"/>
</dbReference>
<feature type="region of interest" description="Disordered" evidence="1">
    <location>
        <begin position="69"/>
        <end position="134"/>
    </location>
</feature>
<reference evidence="2 3" key="1">
    <citation type="submission" date="2023-02" db="EMBL/GenBank/DDBJ databases">
        <title>LHISI_Scaffold_Assembly.</title>
        <authorList>
            <person name="Stuart O.P."/>
            <person name="Cleave R."/>
            <person name="Magrath M.J.L."/>
            <person name="Mikheyev A.S."/>
        </authorList>
    </citation>
    <scope>NUCLEOTIDE SEQUENCE [LARGE SCALE GENOMIC DNA]</scope>
    <source>
        <strain evidence="2">Daus_M_001</strain>
        <tissue evidence="2">Leg muscle</tissue>
    </source>
</reference>
<gene>
    <name evidence="2" type="ORF">PR048_020388</name>
</gene>
<evidence type="ECO:0000313" key="2">
    <source>
        <dbReference type="EMBL" id="KAJ8879780.1"/>
    </source>
</evidence>
<protein>
    <submittedName>
        <fullName evidence="2">Uncharacterized protein</fullName>
    </submittedName>
</protein>
<proteinExistence type="predicted"/>
<evidence type="ECO:0000256" key="1">
    <source>
        <dbReference type="SAM" id="MobiDB-lite"/>
    </source>
</evidence>
<organism evidence="2 3">
    <name type="scientific">Dryococelus australis</name>
    <dbReference type="NCBI Taxonomy" id="614101"/>
    <lineage>
        <taxon>Eukaryota</taxon>
        <taxon>Metazoa</taxon>
        <taxon>Ecdysozoa</taxon>
        <taxon>Arthropoda</taxon>
        <taxon>Hexapoda</taxon>
        <taxon>Insecta</taxon>
        <taxon>Pterygota</taxon>
        <taxon>Neoptera</taxon>
        <taxon>Polyneoptera</taxon>
        <taxon>Phasmatodea</taxon>
        <taxon>Verophasmatodea</taxon>
        <taxon>Anareolatae</taxon>
        <taxon>Phasmatidae</taxon>
        <taxon>Eurycanthinae</taxon>
        <taxon>Dryococelus</taxon>
    </lineage>
</organism>
<name>A0ABQ9H654_9NEOP</name>
<keyword evidence="3" id="KW-1185">Reference proteome</keyword>
<accession>A0ABQ9H654</accession>